<evidence type="ECO:0000313" key="8">
    <source>
        <dbReference type="Proteomes" id="UP000014760"/>
    </source>
</evidence>
<comment type="similarity">
    <text evidence="1">Belongs to the protease inhibitor I15 (antistasin) family.</text>
</comment>
<dbReference type="SUPFAM" id="SSF50370">
    <property type="entry name" value="Ricin B-like lectins"/>
    <property type="match status" value="1"/>
</dbReference>
<dbReference type="Pfam" id="PF02822">
    <property type="entry name" value="Antistasin"/>
    <property type="match status" value="1"/>
</dbReference>
<accession>R7VDK9</accession>
<dbReference type="Gene3D" id="2.80.10.50">
    <property type="match status" value="1"/>
</dbReference>
<dbReference type="PROSITE" id="PS51390">
    <property type="entry name" value="WAP"/>
    <property type="match status" value="2"/>
</dbReference>
<evidence type="ECO:0000256" key="3">
    <source>
        <dbReference type="ARBA" id="ARBA00022900"/>
    </source>
</evidence>
<dbReference type="EMBL" id="AMQN01000754">
    <property type="status" value="NOT_ANNOTATED_CDS"/>
    <property type="molecule type" value="Genomic_DNA"/>
</dbReference>
<dbReference type="STRING" id="283909.R7VDK9"/>
<feature type="domain" description="WAP" evidence="5">
    <location>
        <begin position="56"/>
        <end position="105"/>
    </location>
</feature>
<dbReference type="AlphaFoldDB" id="R7VDK9"/>
<evidence type="ECO:0008006" key="9">
    <source>
        <dbReference type="Google" id="ProtNLM"/>
    </source>
</evidence>
<dbReference type="Pfam" id="PF00095">
    <property type="entry name" value="WAP"/>
    <property type="match status" value="2"/>
</dbReference>
<dbReference type="InterPro" id="IPR036645">
    <property type="entry name" value="Elafin-like_sf"/>
</dbReference>
<dbReference type="InterPro" id="IPR004094">
    <property type="entry name" value="Antistasin-like"/>
</dbReference>
<feature type="domain" description="Antistasin-like" evidence="4">
    <location>
        <begin position="222"/>
        <end position="247"/>
    </location>
</feature>
<name>R7VDK9_CAPTE</name>
<dbReference type="GO" id="GO:0004867">
    <property type="term" value="F:serine-type endopeptidase inhibitor activity"/>
    <property type="evidence" value="ECO:0007669"/>
    <property type="project" value="UniProtKB-KW"/>
</dbReference>
<feature type="domain" description="WAP" evidence="5">
    <location>
        <begin position="170"/>
        <end position="218"/>
    </location>
</feature>
<dbReference type="SMART" id="SM00217">
    <property type="entry name" value="WAP"/>
    <property type="match status" value="2"/>
</dbReference>
<keyword evidence="3" id="KW-0722">Serine protease inhibitor</keyword>
<dbReference type="SUPFAM" id="SSF57256">
    <property type="entry name" value="Elafin-like"/>
    <property type="match status" value="2"/>
</dbReference>
<dbReference type="Gene3D" id="4.10.75.10">
    <property type="entry name" value="Elafin-like"/>
    <property type="match status" value="2"/>
</dbReference>
<dbReference type="EMBL" id="KB295062">
    <property type="protein sequence ID" value="ELU13755.1"/>
    <property type="molecule type" value="Genomic_DNA"/>
</dbReference>
<evidence type="ECO:0000256" key="1">
    <source>
        <dbReference type="ARBA" id="ARBA00008768"/>
    </source>
</evidence>
<evidence type="ECO:0000259" key="5">
    <source>
        <dbReference type="PROSITE" id="PS51390"/>
    </source>
</evidence>
<evidence type="ECO:0000256" key="2">
    <source>
        <dbReference type="ARBA" id="ARBA00022690"/>
    </source>
</evidence>
<evidence type="ECO:0000313" key="7">
    <source>
        <dbReference type="EnsemblMetazoa" id="CapteP220454"/>
    </source>
</evidence>
<protein>
    <recommendedName>
        <fullName evidence="9">WAP domain-containing protein</fullName>
    </recommendedName>
</protein>
<dbReference type="InterPro" id="IPR035992">
    <property type="entry name" value="Ricin_B-like_lectins"/>
</dbReference>
<dbReference type="Proteomes" id="UP000014760">
    <property type="component" value="Unassembled WGS sequence"/>
</dbReference>
<dbReference type="OrthoDB" id="6090260at2759"/>
<reference evidence="6 8" key="2">
    <citation type="journal article" date="2013" name="Nature">
        <title>Insights into bilaterian evolution from three spiralian genomes.</title>
        <authorList>
            <person name="Simakov O."/>
            <person name="Marletaz F."/>
            <person name="Cho S.J."/>
            <person name="Edsinger-Gonzales E."/>
            <person name="Havlak P."/>
            <person name="Hellsten U."/>
            <person name="Kuo D.H."/>
            <person name="Larsson T."/>
            <person name="Lv J."/>
            <person name="Arendt D."/>
            <person name="Savage R."/>
            <person name="Osoegawa K."/>
            <person name="de Jong P."/>
            <person name="Grimwood J."/>
            <person name="Chapman J.A."/>
            <person name="Shapiro H."/>
            <person name="Aerts A."/>
            <person name="Otillar R.P."/>
            <person name="Terry A.Y."/>
            <person name="Boore J.L."/>
            <person name="Grigoriev I.V."/>
            <person name="Lindberg D.R."/>
            <person name="Seaver E.C."/>
            <person name="Weisblat D.A."/>
            <person name="Putnam N.H."/>
            <person name="Rokhsar D.S."/>
        </authorList>
    </citation>
    <scope>NUCLEOTIDE SEQUENCE</scope>
    <source>
        <strain evidence="6 8">I ESC-2004</strain>
    </source>
</reference>
<keyword evidence="8" id="KW-1185">Reference proteome</keyword>
<reference evidence="7" key="3">
    <citation type="submission" date="2015-06" db="UniProtKB">
        <authorList>
            <consortium name="EnsemblMetazoa"/>
        </authorList>
    </citation>
    <scope>IDENTIFICATION</scope>
</reference>
<proteinExistence type="inferred from homology"/>
<gene>
    <name evidence="6" type="ORF">CAPTEDRAFT_220454</name>
</gene>
<dbReference type="EnsemblMetazoa" id="CapteT220454">
    <property type="protein sequence ID" value="CapteP220454"/>
    <property type="gene ID" value="CapteG220454"/>
</dbReference>
<evidence type="ECO:0000259" key="4">
    <source>
        <dbReference type="PROSITE" id="PS51252"/>
    </source>
</evidence>
<dbReference type="PROSITE" id="PS51252">
    <property type="entry name" value="ANTISTASIN"/>
    <property type="match status" value="1"/>
</dbReference>
<dbReference type="GO" id="GO:0005576">
    <property type="term" value="C:extracellular region"/>
    <property type="evidence" value="ECO:0007669"/>
    <property type="project" value="InterPro"/>
</dbReference>
<keyword evidence="2" id="KW-0646">Protease inhibitor</keyword>
<organism evidence="6">
    <name type="scientific">Capitella teleta</name>
    <name type="common">Polychaete worm</name>
    <dbReference type="NCBI Taxonomy" id="283909"/>
    <lineage>
        <taxon>Eukaryota</taxon>
        <taxon>Metazoa</taxon>
        <taxon>Spiralia</taxon>
        <taxon>Lophotrochozoa</taxon>
        <taxon>Annelida</taxon>
        <taxon>Polychaeta</taxon>
        <taxon>Sedentaria</taxon>
        <taxon>Scolecida</taxon>
        <taxon>Capitellidae</taxon>
        <taxon>Capitella</taxon>
    </lineage>
</organism>
<sequence length="397" mass="43846">MYKFSKSISDSFKSISVEPRSLCIRAERNSKMRWKGLVVCLLLVAAVDARKKGKGKKTKPGTCPTKQIECFDPNPKDECRKDKHCDAKQKCCPSVCNKKACMDPIPSCPVPLCKNPCEYGVYPDENGCFMCDCRPNPCSLVKCASGTVCKVQEVMECDTAHCNPVAACVSDEKPGECPVSTGPCIDPATADQCESDTDCKKQDKCCKTECAKACVRPLIIACAMVKCTEPCEHGFVTDSNGCQTCECIPPPDPCSASNQEGFNDALHHTCNKQLHKLQFVGRMSEGKFFALPSQLNGLVLDMQNDAVECRHVAFPRGPNQLFCEDNVNGCLRSALDDNFVLEVQDALADTKQGQRTINRMNPTQCLDIKGAKDKNGSKVIEYEYHEAYNQHWNFQDI</sequence>
<dbReference type="InterPro" id="IPR008197">
    <property type="entry name" value="WAP_dom"/>
</dbReference>
<reference evidence="8" key="1">
    <citation type="submission" date="2012-12" db="EMBL/GenBank/DDBJ databases">
        <authorList>
            <person name="Hellsten U."/>
            <person name="Grimwood J."/>
            <person name="Chapman J.A."/>
            <person name="Shapiro H."/>
            <person name="Aerts A."/>
            <person name="Otillar R.P."/>
            <person name="Terry A.Y."/>
            <person name="Boore J.L."/>
            <person name="Simakov O."/>
            <person name="Marletaz F."/>
            <person name="Cho S.-J."/>
            <person name="Edsinger-Gonzales E."/>
            <person name="Havlak P."/>
            <person name="Kuo D.-H."/>
            <person name="Larsson T."/>
            <person name="Lv J."/>
            <person name="Arendt D."/>
            <person name="Savage R."/>
            <person name="Osoegawa K."/>
            <person name="de Jong P."/>
            <person name="Lindberg D.R."/>
            <person name="Seaver E.C."/>
            <person name="Weisblat D.A."/>
            <person name="Putnam N.H."/>
            <person name="Grigoriev I.V."/>
            <person name="Rokhsar D.S."/>
        </authorList>
    </citation>
    <scope>NUCLEOTIDE SEQUENCE</scope>
    <source>
        <strain evidence="8">I ESC-2004</strain>
    </source>
</reference>
<evidence type="ECO:0000313" key="6">
    <source>
        <dbReference type="EMBL" id="ELU13755.1"/>
    </source>
</evidence>
<dbReference type="HOGENOM" id="CLU_694931_0_0_1"/>